<keyword evidence="4" id="KW-0812">Transmembrane</keyword>
<dbReference type="PROSITE" id="PS50005">
    <property type="entry name" value="TPR"/>
    <property type="match status" value="3"/>
</dbReference>
<dbReference type="SMART" id="SM00028">
    <property type="entry name" value="TPR"/>
    <property type="match status" value="5"/>
</dbReference>
<dbReference type="Gene3D" id="1.10.287.130">
    <property type="match status" value="1"/>
</dbReference>
<gene>
    <name evidence="7" type="ORF">EGI31_22495</name>
</gene>
<dbReference type="PANTHER" id="PTHR10098">
    <property type="entry name" value="RAPSYN-RELATED"/>
    <property type="match status" value="1"/>
</dbReference>
<dbReference type="InterPro" id="IPR019734">
    <property type="entry name" value="TPR_rpt"/>
</dbReference>
<evidence type="ECO:0000256" key="3">
    <source>
        <dbReference type="PROSITE-ProRule" id="PRU00339"/>
    </source>
</evidence>
<dbReference type="InterPro" id="IPR011990">
    <property type="entry name" value="TPR-like_helical_dom_sf"/>
</dbReference>
<organism evidence="7 8">
    <name type="scientific">Lacihabitans soyangensis</name>
    <dbReference type="NCBI Taxonomy" id="869394"/>
    <lineage>
        <taxon>Bacteria</taxon>
        <taxon>Pseudomonadati</taxon>
        <taxon>Bacteroidota</taxon>
        <taxon>Cytophagia</taxon>
        <taxon>Cytophagales</taxon>
        <taxon>Leadbetterellaceae</taxon>
        <taxon>Lacihabitans</taxon>
    </lineage>
</organism>
<dbReference type="AlphaFoldDB" id="A0AAE3KXT3"/>
<dbReference type="EC" id="2.7.13.3" evidence="2"/>
<feature type="repeat" description="TPR" evidence="3">
    <location>
        <begin position="82"/>
        <end position="115"/>
    </location>
</feature>
<dbReference type="RefSeq" id="WP_255039429.1">
    <property type="nucleotide sequence ID" value="NZ_RJUF01000187.1"/>
</dbReference>
<dbReference type="InterPro" id="IPR005467">
    <property type="entry name" value="His_kinase_dom"/>
</dbReference>
<evidence type="ECO:0000256" key="2">
    <source>
        <dbReference type="ARBA" id="ARBA00012438"/>
    </source>
</evidence>
<dbReference type="Pfam" id="PF13424">
    <property type="entry name" value="TPR_12"/>
    <property type="match status" value="2"/>
</dbReference>
<keyword evidence="4" id="KW-1133">Transmembrane helix</keyword>
<evidence type="ECO:0000256" key="1">
    <source>
        <dbReference type="ARBA" id="ARBA00000085"/>
    </source>
</evidence>
<comment type="caution">
    <text evidence="7">The sequence shown here is derived from an EMBL/GenBank/DDBJ whole genome shotgun (WGS) entry which is preliminary data.</text>
</comment>
<feature type="signal peptide" evidence="5">
    <location>
        <begin position="1"/>
        <end position="24"/>
    </location>
</feature>
<dbReference type="Gene3D" id="1.25.40.10">
    <property type="entry name" value="Tetratricopeptide repeat domain"/>
    <property type="match status" value="1"/>
</dbReference>
<dbReference type="SUPFAM" id="SSF55874">
    <property type="entry name" value="ATPase domain of HSP90 chaperone/DNA topoisomerase II/histidine kinase"/>
    <property type="match status" value="1"/>
</dbReference>
<sequence length="725" mass="81478">MKTKLLFILLLLASRLLFSQSNKAIEDLTAELQKHTTSDTTRVMLILKLTVANYGVNPTNMQLRAEEAIQLSNKLNFKKGQAEGYKMLGAKYISVGDYQKAEANFQTSLKLFEESKIYSGIIICNNNLGSVALMQNKYPEALVYFQNSIRVSEKAKLPKLAGLAYSNIGVIYTTQKKFDLALKHFQDALSINTTANSADGIAGGYSNIASVYLDMKNYDKALEFYAKALAKDIEMNNKVGMARDYGNLGLAYARQKIYEPSFENHSKALKLAEELGSKKGIAINNAGVGEYYLQKNRLDEALPFMMKSKDIALEIGTKDVLRDAYLGLSDIFEKKGIADSAYLYFKKYVDVKESIDNENNQKQLARLEIQYEFDTKEEKYKNQQLLDAENLKQGQLLLALNNAKLSVSNKERDLVKLNYLKTQADLKAEQIQGISNKKQLVAAENEVKLKKTEVEIANLNLAAKETQKWFYVSGLLLLSVIGGLLLYQRNTSQKANKKLQALNTELDEANKAKIRFMGILNHDLRSPVASLLQFLQLQQESPELLDETNKKRLQNKTITSVENLLVSMEDLLLWSKGQMQNFKPFLKKIEIKSIFEDTQRHFESQEHIKINFLSPENLTLQTDENYLKTIIRNLTGNAIGALSNTEDPTIIWKAWEENGQKLISVTDNGPGATNDQFKALFSDSEAIGIKSGLGLHLIRDLAKAINCTISVKSNPGEGTTFVLSF</sequence>
<dbReference type="Proteomes" id="UP001204144">
    <property type="component" value="Unassembled WGS sequence"/>
</dbReference>
<keyword evidence="4" id="KW-0472">Membrane</keyword>
<comment type="catalytic activity">
    <reaction evidence="1">
        <text>ATP + protein L-histidine = ADP + protein N-phospho-L-histidine.</text>
        <dbReference type="EC" id="2.7.13.3"/>
    </reaction>
</comment>
<dbReference type="EMBL" id="RJUF01000187">
    <property type="protein sequence ID" value="MCP9765715.1"/>
    <property type="molecule type" value="Genomic_DNA"/>
</dbReference>
<feature type="repeat" description="TPR" evidence="3">
    <location>
        <begin position="202"/>
        <end position="235"/>
    </location>
</feature>
<evidence type="ECO:0000313" key="8">
    <source>
        <dbReference type="Proteomes" id="UP001204144"/>
    </source>
</evidence>
<dbReference type="Gene3D" id="3.30.565.10">
    <property type="entry name" value="Histidine kinase-like ATPase, C-terminal domain"/>
    <property type="match status" value="1"/>
</dbReference>
<dbReference type="PROSITE" id="PS50109">
    <property type="entry name" value="HIS_KIN"/>
    <property type="match status" value="1"/>
</dbReference>
<keyword evidence="3" id="KW-0802">TPR repeat</keyword>
<feature type="domain" description="Histidine kinase" evidence="6">
    <location>
        <begin position="519"/>
        <end position="725"/>
    </location>
</feature>
<dbReference type="InterPro" id="IPR003594">
    <property type="entry name" value="HATPase_dom"/>
</dbReference>
<dbReference type="GO" id="GO:0000155">
    <property type="term" value="F:phosphorelay sensor kinase activity"/>
    <property type="evidence" value="ECO:0007669"/>
    <property type="project" value="InterPro"/>
</dbReference>
<evidence type="ECO:0000313" key="7">
    <source>
        <dbReference type="EMBL" id="MCP9765715.1"/>
    </source>
</evidence>
<keyword evidence="8" id="KW-1185">Reference proteome</keyword>
<proteinExistence type="predicted"/>
<evidence type="ECO:0000259" key="6">
    <source>
        <dbReference type="PROSITE" id="PS50109"/>
    </source>
</evidence>
<dbReference type="SUPFAM" id="SSF47384">
    <property type="entry name" value="Homodimeric domain of signal transducing histidine kinase"/>
    <property type="match status" value="1"/>
</dbReference>
<feature type="chain" id="PRO_5042206589" description="histidine kinase" evidence="5">
    <location>
        <begin position="25"/>
        <end position="725"/>
    </location>
</feature>
<protein>
    <recommendedName>
        <fullName evidence="2">histidine kinase</fullName>
        <ecNumber evidence="2">2.7.13.3</ecNumber>
    </recommendedName>
</protein>
<dbReference type="InterPro" id="IPR036097">
    <property type="entry name" value="HisK_dim/P_sf"/>
</dbReference>
<name>A0AAE3KXT3_9BACT</name>
<dbReference type="InterPro" id="IPR003661">
    <property type="entry name" value="HisK_dim/P_dom"/>
</dbReference>
<evidence type="ECO:0000256" key="5">
    <source>
        <dbReference type="SAM" id="SignalP"/>
    </source>
</evidence>
<keyword evidence="5" id="KW-0732">Signal</keyword>
<dbReference type="Pfam" id="PF02518">
    <property type="entry name" value="HATPase_c"/>
    <property type="match status" value="1"/>
</dbReference>
<evidence type="ECO:0000256" key="4">
    <source>
        <dbReference type="SAM" id="Phobius"/>
    </source>
</evidence>
<accession>A0AAE3KXT3</accession>
<reference evidence="7 8" key="1">
    <citation type="submission" date="2018-11" db="EMBL/GenBank/DDBJ databases">
        <title>Novel bacteria species description.</title>
        <authorList>
            <person name="Han J.-H."/>
        </authorList>
    </citation>
    <scope>NUCLEOTIDE SEQUENCE [LARGE SCALE GENOMIC DNA]</scope>
    <source>
        <strain evidence="7 8">KCTC23259</strain>
    </source>
</reference>
<feature type="repeat" description="TPR" evidence="3">
    <location>
        <begin position="162"/>
        <end position="195"/>
    </location>
</feature>
<dbReference type="SMART" id="SM00388">
    <property type="entry name" value="HisKA"/>
    <property type="match status" value="1"/>
</dbReference>
<dbReference type="SUPFAM" id="SSF48452">
    <property type="entry name" value="TPR-like"/>
    <property type="match status" value="2"/>
</dbReference>
<dbReference type="InterPro" id="IPR036890">
    <property type="entry name" value="HATPase_C_sf"/>
</dbReference>
<feature type="transmembrane region" description="Helical" evidence="4">
    <location>
        <begin position="469"/>
        <end position="487"/>
    </location>
</feature>